<dbReference type="GO" id="GO:0055085">
    <property type="term" value="P:transmembrane transport"/>
    <property type="evidence" value="ECO:0007669"/>
    <property type="project" value="InterPro"/>
</dbReference>
<gene>
    <name evidence="9" type="ORF">H9761_00730</name>
</gene>
<feature type="transmembrane region" description="Helical" evidence="7">
    <location>
        <begin position="20"/>
        <end position="46"/>
    </location>
</feature>
<reference evidence="9" key="2">
    <citation type="submission" date="2021-04" db="EMBL/GenBank/DDBJ databases">
        <authorList>
            <person name="Gilroy R."/>
        </authorList>
    </citation>
    <scope>NUCLEOTIDE SEQUENCE</scope>
    <source>
        <strain evidence="9">USAMLcec2-132</strain>
    </source>
</reference>
<accession>A0A9D2SNC5</accession>
<dbReference type="PROSITE" id="PS50928">
    <property type="entry name" value="ABC_TM1"/>
    <property type="match status" value="1"/>
</dbReference>
<feature type="transmembrane region" description="Helical" evidence="7">
    <location>
        <begin position="207"/>
        <end position="229"/>
    </location>
</feature>
<dbReference type="InterPro" id="IPR000515">
    <property type="entry name" value="MetI-like"/>
</dbReference>
<reference evidence="9" key="1">
    <citation type="journal article" date="2021" name="PeerJ">
        <title>Extensive microbial diversity within the chicken gut microbiome revealed by metagenomics and culture.</title>
        <authorList>
            <person name="Gilroy R."/>
            <person name="Ravi A."/>
            <person name="Getino M."/>
            <person name="Pursley I."/>
            <person name="Horton D.L."/>
            <person name="Alikhan N.F."/>
            <person name="Baker D."/>
            <person name="Gharbi K."/>
            <person name="Hall N."/>
            <person name="Watson M."/>
            <person name="Adriaenssens E.M."/>
            <person name="Foster-Nyarko E."/>
            <person name="Jarju S."/>
            <person name="Secka A."/>
            <person name="Antonio M."/>
            <person name="Oren A."/>
            <person name="Chaudhuri R.R."/>
            <person name="La Ragione R."/>
            <person name="Hildebrand F."/>
            <person name="Pallen M.J."/>
        </authorList>
    </citation>
    <scope>NUCLEOTIDE SEQUENCE</scope>
    <source>
        <strain evidence="9">USAMLcec2-132</strain>
    </source>
</reference>
<dbReference type="CDD" id="cd06261">
    <property type="entry name" value="TM_PBP2"/>
    <property type="match status" value="1"/>
</dbReference>
<evidence type="ECO:0000259" key="8">
    <source>
        <dbReference type="PROSITE" id="PS50928"/>
    </source>
</evidence>
<evidence type="ECO:0000256" key="2">
    <source>
        <dbReference type="ARBA" id="ARBA00022448"/>
    </source>
</evidence>
<evidence type="ECO:0000256" key="6">
    <source>
        <dbReference type="ARBA" id="ARBA00023136"/>
    </source>
</evidence>
<proteinExistence type="inferred from homology"/>
<evidence type="ECO:0000313" key="9">
    <source>
        <dbReference type="EMBL" id="HJC22213.1"/>
    </source>
</evidence>
<keyword evidence="6 7" id="KW-0472">Membrane</keyword>
<dbReference type="PANTHER" id="PTHR30193:SF1">
    <property type="entry name" value="ABC TRANSPORTER PERMEASE PROTEIN YESP-RELATED"/>
    <property type="match status" value="1"/>
</dbReference>
<feature type="transmembrane region" description="Helical" evidence="7">
    <location>
        <begin position="114"/>
        <end position="135"/>
    </location>
</feature>
<comment type="subcellular location">
    <subcellularLocation>
        <location evidence="1 7">Cell membrane</location>
        <topology evidence="1 7">Multi-pass membrane protein</topology>
    </subcellularLocation>
</comment>
<sequence length="303" mass="34071">MNKLTVVQRRKERKKMLIGYAFIFPVIIGLVVFSAIPFLYSLFLAFTDYNGLRTPVWVGIQNFKDMFLEDDKFWISLRVTFKFALVQVPLKLGFALLVAMLLSKATKGIGFYRVAFYVPSVLGGSVAVAMTWKILWGGDGPVNSLLNVLGFESVNFLKDTRTALYVLILLGVWQFGSSMLIFLAGIKDIPQIYYEAAIMDGAGSWQRFIKITLPMLTPCIFFNLINGIIGSLQAFNSAYLVTNGGPLNSTLYYGLNVYNQAFQYSKFGYASAMAWFMLLIIVALTALVFRSSSGWVYYQSEQE</sequence>
<name>A0A9D2SNC5_9FIRM</name>
<evidence type="ECO:0000256" key="1">
    <source>
        <dbReference type="ARBA" id="ARBA00004651"/>
    </source>
</evidence>
<feature type="transmembrane region" description="Helical" evidence="7">
    <location>
        <begin position="267"/>
        <end position="289"/>
    </location>
</feature>
<dbReference type="PANTHER" id="PTHR30193">
    <property type="entry name" value="ABC TRANSPORTER PERMEASE PROTEIN"/>
    <property type="match status" value="1"/>
</dbReference>
<dbReference type="AlphaFoldDB" id="A0A9D2SNC5"/>
<feature type="domain" description="ABC transmembrane type-1" evidence="8">
    <location>
        <begin position="77"/>
        <end position="288"/>
    </location>
</feature>
<dbReference type="SUPFAM" id="SSF161098">
    <property type="entry name" value="MetI-like"/>
    <property type="match status" value="1"/>
</dbReference>
<keyword evidence="4 7" id="KW-0812">Transmembrane</keyword>
<comment type="similarity">
    <text evidence="7">Belongs to the binding-protein-dependent transport system permease family.</text>
</comment>
<keyword evidence="3" id="KW-1003">Cell membrane</keyword>
<dbReference type="SUPFAM" id="SSF160964">
    <property type="entry name" value="MalF N-terminal region-like"/>
    <property type="match status" value="1"/>
</dbReference>
<evidence type="ECO:0000313" key="10">
    <source>
        <dbReference type="Proteomes" id="UP000823891"/>
    </source>
</evidence>
<dbReference type="Proteomes" id="UP000823891">
    <property type="component" value="Unassembled WGS sequence"/>
</dbReference>
<evidence type="ECO:0000256" key="4">
    <source>
        <dbReference type="ARBA" id="ARBA00022692"/>
    </source>
</evidence>
<evidence type="ECO:0000256" key="5">
    <source>
        <dbReference type="ARBA" id="ARBA00022989"/>
    </source>
</evidence>
<dbReference type="GO" id="GO:0005886">
    <property type="term" value="C:plasma membrane"/>
    <property type="evidence" value="ECO:0007669"/>
    <property type="project" value="UniProtKB-SubCell"/>
</dbReference>
<feature type="transmembrane region" description="Helical" evidence="7">
    <location>
        <begin position="163"/>
        <end position="186"/>
    </location>
</feature>
<keyword evidence="5 7" id="KW-1133">Transmembrane helix</keyword>
<keyword evidence="2 7" id="KW-0813">Transport</keyword>
<dbReference type="InterPro" id="IPR051393">
    <property type="entry name" value="ABC_transporter_permease"/>
</dbReference>
<protein>
    <submittedName>
        <fullName evidence="9">Sugar ABC transporter permease</fullName>
    </submittedName>
</protein>
<dbReference type="EMBL" id="DWWS01000006">
    <property type="protein sequence ID" value="HJC22213.1"/>
    <property type="molecule type" value="Genomic_DNA"/>
</dbReference>
<dbReference type="InterPro" id="IPR035906">
    <property type="entry name" value="MetI-like_sf"/>
</dbReference>
<evidence type="ECO:0000256" key="7">
    <source>
        <dbReference type="RuleBase" id="RU363032"/>
    </source>
</evidence>
<comment type="caution">
    <text evidence="9">The sequence shown here is derived from an EMBL/GenBank/DDBJ whole genome shotgun (WGS) entry which is preliminary data.</text>
</comment>
<feature type="transmembrane region" description="Helical" evidence="7">
    <location>
        <begin position="83"/>
        <end position="102"/>
    </location>
</feature>
<organism evidence="9 10">
    <name type="scientific">Candidatus Eisenbergiella merdavium</name>
    <dbReference type="NCBI Taxonomy" id="2838551"/>
    <lineage>
        <taxon>Bacteria</taxon>
        <taxon>Bacillati</taxon>
        <taxon>Bacillota</taxon>
        <taxon>Clostridia</taxon>
        <taxon>Lachnospirales</taxon>
        <taxon>Lachnospiraceae</taxon>
        <taxon>Eisenbergiella</taxon>
    </lineage>
</organism>
<evidence type="ECO:0000256" key="3">
    <source>
        <dbReference type="ARBA" id="ARBA00022475"/>
    </source>
</evidence>
<dbReference type="Gene3D" id="1.10.3720.10">
    <property type="entry name" value="MetI-like"/>
    <property type="match status" value="1"/>
</dbReference>
<dbReference type="Pfam" id="PF00528">
    <property type="entry name" value="BPD_transp_1"/>
    <property type="match status" value="1"/>
</dbReference>